<keyword evidence="3" id="KW-1003">Cell membrane</keyword>
<feature type="transmembrane region" description="Helical" evidence="7">
    <location>
        <begin position="224"/>
        <end position="245"/>
    </location>
</feature>
<comment type="subcellular location">
    <subcellularLocation>
        <location evidence="1">Cell membrane</location>
        <topology evidence="1">Multi-pass membrane protein</topology>
    </subcellularLocation>
</comment>
<name>A0A1M6QL86_9FLAO</name>
<evidence type="ECO:0000256" key="5">
    <source>
        <dbReference type="ARBA" id="ARBA00022989"/>
    </source>
</evidence>
<reference evidence="9" key="1">
    <citation type="submission" date="2016-11" db="EMBL/GenBank/DDBJ databases">
        <authorList>
            <person name="Varghese N."/>
            <person name="Submissions S."/>
        </authorList>
    </citation>
    <scope>NUCLEOTIDE SEQUENCE [LARGE SCALE GENOMIC DNA]</scope>
    <source>
        <strain evidence="9">DSM 26899</strain>
    </source>
</reference>
<dbReference type="InterPro" id="IPR036259">
    <property type="entry name" value="MFS_trans_sf"/>
</dbReference>
<accession>A0A1M6QL86</accession>
<dbReference type="GO" id="GO:0022857">
    <property type="term" value="F:transmembrane transporter activity"/>
    <property type="evidence" value="ECO:0007669"/>
    <property type="project" value="InterPro"/>
</dbReference>
<dbReference type="Pfam" id="PF07690">
    <property type="entry name" value="MFS_1"/>
    <property type="match status" value="1"/>
</dbReference>
<feature type="transmembrane region" description="Helical" evidence="7">
    <location>
        <begin position="76"/>
        <end position="96"/>
    </location>
</feature>
<evidence type="ECO:0000256" key="2">
    <source>
        <dbReference type="ARBA" id="ARBA00022448"/>
    </source>
</evidence>
<keyword evidence="9" id="KW-1185">Reference proteome</keyword>
<dbReference type="SUPFAM" id="SSF103473">
    <property type="entry name" value="MFS general substrate transporter"/>
    <property type="match status" value="1"/>
</dbReference>
<dbReference type="GO" id="GO:0005886">
    <property type="term" value="C:plasma membrane"/>
    <property type="evidence" value="ECO:0007669"/>
    <property type="project" value="UniProtKB-SubCell"/>
</dbReference>
<dbReference type="RefSeq" id="WP_073290201.1">
    <property type="nucleotide sequence ID" value="NZ_FRAV01000002.1"/>
</dbReference>
<dbReference type="Proteomes" id="UP000184364">
    <property type="component" value="Unassembled WGS sequence"/>
</dbReference>
<gene>
    <name evidence="8" type="ORF">SAMN05444267_100214</name>
</gene>
<feature type="transmembrane region" description="Helical" evidence="7">
    <location>
        <begin position="257"/>
        <end position="278"/>
    </location>
</feature>
<keyword evidence="6 7" id="KW-0472">Membrane</keyword>
<evidence type="ECO:0000256" key="1">
    <source>
        <dbReference type="ARBA" id="ARBA00004651"/>
    </source>
</evidence>
<dbReference type="AlphaFoldDB" id="A0A1M6QL86"/>
<keyword evidence="4 7" id="KW-0812">Transmembrane</keyword>
<feature type="transmembrane region" description="Helical" evidence="7">
    <location>
        <begin position="375"/>
        <end position="395"/>
    </location>
</feature>
<evidence type="ECO:0000256" key="3">
    <source>
        <dbReference type="ARBA" id="ARBA00022475"/>
    </source>
</evidence>
<keyword evidence="5 7" id="KW-1133">Transmembrane helix</keyword>
<feature type="transmembrane region" description="Helical" evidence="7">
    <location>
        <begin position="285"/>
        <end position="304"/>
    </location>
</feature>
<dbReference type="InterPro" id="IPR011701">
    <property type="entry name" value="MFS"/>
</dbReference>
<sequence length="406" mass="44064">MENNWRKKFAILWTGQFFSLISSSAVGFAIIIWLSLETGSAEVLAYAAIAGLLPQALIGPFAGVYVDRWDKKKTMIVADGFVAVCTLVMSLGFYFGYQNLEFIYIILGLRSVGSAFHMPAMQATVPLLAPRSELFRIAGINQIIKSVSNIAGPALGALAIGMLSIGNVLLLDIAGAIMAIVSLLFIHIPSPVKETKNQTNLVLVWEDMKKGLYEVLKNKGLSFLFLYSIIAGFCLMPIGVLFPLMTIEHFKGGKFEMSIIETVWGGGMLVGGAILGIWKPNIHKVIIINISHVLIGIAFAWVGWLSAQSFIFYTLLTGIAGIAASFYSAGFTALVQEEIHESLLGRVFAMYFSIEVLPTVFGLICTGYLADAIGVNVTFIVLGLVIFLVGIASFLTPSLMNLRKKV</sequence>
<feature type="transmembrane region" description="Helical" evidence="7">
    <location>
        <begin position="169"/>
        <end position="188"/>
    </location>
</feature>
<dbReference type="OrthoDB" id="9775268at2"/>
<feature type="transmembrane region" description="Helical" evidence="7">
    <location>
        <begin position="43"/>
        <end position="64"/>
    </location>
</feature>
<evidence type="ECO:0000256" key="4">
    <source>
        <dbReference type="ARBA" id="ARBA00022692"/>
    </source>
</evidence>
<evidence type="ECO:0000256" key="7">
    <source>
        <dbReference type="SAM" id="Phobius"/>
    </source>
</evidence>
<dbReference type="PANTHER" id="PTHR43266">
    <property type="entry name" value="MACROLIDE-EFFLUX PROTEIN"/>
    <property type="match status" value="1"/>
</dbReference>
<dbReference type="CDD" id="cd06173">
    <property type="entry name" value="MFS_MefA_like"/>
    <property type="match status" value="1"/>
</dbReference>
<feature type="transmembrane region" description="Helical" evidence="7">
    <location>
        <begin position="12"/>
        <end position="36"/>
    </location>
</feature>
<organism evidence="8 9">
    <name type="scientific">Chryseobacterium polytrichastri</name>
    <dbReference type="NCBI Taxonomy" id="1302687"/>
    <lineage>
        <taxon>Bacteria</taxon>
        <taxon>Pseudomonadati</taxon>
        <taxon>Bacteroidota</taxon>
        <taxon>Flavobacteriia</taxon>
        <taxon>Flavobacteriales</taxon>
        <taxon>Weeksellaceae</taxon>
        <taxon>Chryseobacterium group</taxon>
        <taxon>Chryseobacterium</taxon>
    </lineage>
</organism>
<evidence type="ECO:0000256" key="6">
    <source>
        <dbReference type="ARBA" id="ARBA00023136"/>
    </source>
</evidence>
<dbReference type="EMBL" id="FRAV01000002">
    <property type="protein sequence ID" value="SHK21012.1"/>
    <property type="molecule type" value="Genomic_DNA"/>
</dbReference>
<protein>
    <submittedName>
        <fullName evidence="8">MFS transporter, DHA3 family, macrolide efflux protein</fullName>
    </submittedName>
</protein>
<evidence type="ECO:0000313" key="9">
    <source>
        <dbReference type="Proteomes" id="UP000184364"/>
    </source>
</evidence>
<dbReference type="Gene3D" id="1.20.1250.20">
    <property type="entry name" value="MFS general substrate transporter like domains"/>
    <property type="match status" value="1"/>
</dbReference>
<feature type="transmembrane region" description="Helical" evidence="7">
    <location>
        <begin position="347"/>
        <end position="369"/>
    </location>
</feature>
<keyword evidence="2" id="KW-0813">Transport</keyword>
<dbReference type="PANTHER" id="PTHR43266:SF10">
    <property type="entry name" value="BACILYSIN EXPORTER BACE-RELATED"/>
    <property type="match status" value="1"/>
</dbReference>
<evidence type="ECO:0000313" key="8">
    <source>
        <dbReference type="EMBL" id="SHK21012.1"/>
    </source>
</evidence>
<feature type="transmembrane region" description="Helical" evidence="7">
    <location>
        <begin position="310"/>
        <end position="335"/>
    </location>
</feature>
<dbReference type="STRING" id="1302687.SAMN05444267_100214"/>
<proteinExistence type="predicted"/>